<dbReference type="Proteomes" id="UP000620124">
    <property type="component" value="Unassembled WGS sequence"/>
</dbReference>
<evidence type="ECO:0000313" key="1">
    <source>
        <dbReference type="EMBL" id="KAF7349794.1"/>
    </source>
</evidence>
<protein>
    <submittedName>
        <fullName evidence="1">Uncharacterized protein</fullName>
    </submittedName>
</protein>
<name>A0A8H7CTH3_9AGAR</name>
<evidence type="ECO:0000313" key="2">
    <source>
        <dbReference type="Proteomes" id="UP000620124"/>
    </source>
</evidence>
<sequence>METGCCQWSFFQYLKVRLLLRLHTYIHCIPASKKHRKKAAYQHFVRQMYHACLARVFEPLKAAMTTPEVVRCADGHFRRVIYGLGPYIADYPEQVWLSCIVQNWCPKCDPKPDNLDAPNARRRKDAKTAFLVTCFDPGTLWDDFGIRSDVIVDIEHVLHI</sequence>
<dbReference type="InterPro" id="IPR041078">
    <property type="entry name" value="Plavaka"/>
</dbReference>
<accession>A0A8H7CTH3</accession>
<keyword evidence="2" id="KW-1185">Reference proteome</keyword>
<reference evidence="1" key="1">
    <citation type="submission" date="2020-05" db="EMBL/GenBank/DDBJ databases">
        <title>Mycena genomes resolve the evolution of fungal bioluminescence.</title>
        <authorList>
            <person name="Tsai I.J."/>
        </authorList>
    </citation>
    <scope>NUCLEOTIDE SEQUENCE</scope>
    <source>
        <strain evidence="1">CCC161011</strain>
    </source>
</reference>
<dbReference type="AlphaFoldDB" id="A0A8H7CTH3"/>
<comment type="caution">
    <text evidence="1">The sequence shown here is derived from an EMBL/GenBank/DDBJ whole genome shotgun (WGS) entry which is preliminary data.</text>
</comment>
<proteinExistence type="predicted"/>
<dbReference type="Pfam" id="PF18759">
    <property type="entry name" value="Plavaka"/>
    <property type="match status" value="1"/>
</dbReference>
<dbReference type="OrthoDB" id="3036139at2759"/>
<dbReference type="EMBL" id="JACAZI010000010">
    <property type="protein sequence ID" value="KAF7349794.1"/>
    <property type="molecule type" value="Genomic_DNA"/>
</dbReference>
<organism evidence="1 2">
    <name type="scientific">Mycena venus</name>
    <dbReference type="NCBI Taxonomy" id="2733690"/>
    <lineage>
        <taxon>Eukaryota</taxon>
        <taxon>Fungi</taxon>
        <taxon>Dikarya</taxon>
        <taxon>Basidiomycota</taxon>
        <taxon>Agaricomycotina</taxon>
        <taxon>Agaricomycetes</taxon>
        <taxon>Agaricomycetidae</taxon>
        <taxon>Agaricales</taxon>
        <taxon>Marasmiineae</taxon>
        <taxon>Mycenaceae</taxon>
        <taxon>Mycena</taxon>
    </lineage>
</organism>
<gene>
    <name evidence="1" type="ORF">MVEN_01279500</name>
</gene>